<gene>
    <name evidence="2" type="ORF">SOO65_16820</name>
</gene>
<evidence type="ECO:0000313" key="3">
    <source>
        <dbReference type="Proteomes" id="UP001324634"/>
    </source>
</evidence>
<dbReference type="RefSeq" id="WP_321393024.1">
    <property type="nucleotide sequence ID" value="NZ_CP139487.1"/>
</dbReference>
<accession>A0AAX4HN79</accession>
<dbReference type="KEGG" id="psti:SOO65_16820"/>
<feature type="signal peptide" evidence="1">
    <location>
        <begin position="1"/>
        <end position="25"/>
    </location>
</feature>
<dbReference type="AlphaFoldDB" id="A0AAX4HN79"/>
<sequence length="163" mass="18568">MIKSKLRIVPWLMFSLLMLPELAQAKKLGVGAVIGAPTGLSVNYFLRQDVTVHTTLAYDFGDDDDLQLASHYTWRRNTLSIEKVRFGWFYGLGARLAFNDHDHNHRHHDHDDHFHLGPSGTLGLFHEFKEVPLELFLKGNLTANIIQDTGIDGDLMLGLHYNF</sequence>
<evidence type="ECO:0000313" key="2">
    <source>
        <dbReference type="EMBL" id="WPU64359.1"/>
    </source>
</evidence>
<protein>
    <recommendedName>
        <fullName evidence="4">Outer membrane protein beta-barrel domain-containing protein</fullName>
    </recommendedName>
</protein>
<evidence type="ECO:0000256" key="1">
    <source>
        <dbReference type="SAM" id="SignalP"/>
    </source>
</evidence>
<proteinExistence type="predicted"/>
<name>A0AAX4HN79_9BACT</name>
<keyword evidence="1" id="KW-0732">Signal</keyword>
<dbReference type="Proteomes" id="UP001324634">
    <property type="component" value="Chromosome"/>
</dbReference>
<feature type="chain" id="PRO_5043892710" description="Outer membrane protein beta-barrel domain-containing protein" evidence="1">
    <location>
        <begin position="26"/>
        <end position="163"/>
    </location>
</feature>
<organism evidence="2 3">
    <name type="scientific">Peredibacter starrii</name>
    <dbReference type="NCBI Taxonomy" id="28202"/>
    <lineage>
        <taxon>Bacteria</taxon>
        <taxon>Pseudomonadati</taxon>
        <taxon>Bdellovibrionota</taxon>
        <taxon>Bacteriovoracia</taxon>
        <taxon>Bacteriovoracales</taxon>
        <taxon>Bacteriovoracaceae</taxon>
        <taxon>Peredibacter</taxon>
    </lineage>
</organism>
<evidence type="ECO:0008006" key="4">
    <source>
        <dbReference type="Google" id="ProtNLM"/>
    </source>
</evidence>
<dbReference type="EMBL" id="CP139487">
    <property type="protein sequence ID" value="WPU64359.1"/>
    <property type="molecule type" value="Genomic_DNA"/>
</dbReference>
<reference evidence="2 3" key="1">
    <citation type="submission" date="2023-11" db="EMBL/GenBank/DDBJ databases">
        <title>Peredibacter starrii A3.12.</title>
        <authorList>
            <person name="Mitchell R.J."/>
        </authorList>
    </citation>
    <scope>NUCLEOTIDE SEQUENCE [LARGE SCALE GENOMIC DNA]</scope>
    <source>
        <strain evidence="2 3">A3.12</strain>
    </source>
</reference>
<keyword evidence="3" id="KW-1185">Reference proteome</keyword>